<proteinExistence type="predicted"/>
<dbReference type="Proteomes" id="UP000190667">
    <property type="component" value="Unassembled WGS sequence"/>
</dbReference>
<evidence type="ECO:0000259" key="2">
    <source>
        <dbReference type="Pfam" id="PF03446"/>
    </source>
</evidence>
<sequence length="282" mass="30351">MKTVAIIAPGAMGAAVAGVLTSHKLEVLTLLDNRSPRSVERARQAGMIAVNLDELMRAEAILSIVPPANAMALAESLAPTLKNSRVKPLYVDCNAISEQRVKQVNEAIVATGAAFVDGAIIGLPPAAADDSGPCFWFAGSRAAELRALERAGLRVKVMQEAQVGAASALKMSYAGINKGITLLSALMLINASRVGAADALWQEMNASQPVLMDRLRKAIPDMYSKAWRWAPEMEEIASLNQGELPGENLYMALADFCRQLADNQRDNGDYTQLLTDFLQRKE</sequence>
<dbReference type="InterPro" id="IPR015814">
    <property type="entry name" value="Pgluconate_DH_NAD-bd_C"/>
</dbReference>
<protein>
    <submittedName>
        <fullName evidence="4">Phosphogluconate dehydrogenase</fullName>
    </submittedName>
</protein>
<dbReference type="STRING" id="1926881.BTJ39_08105"/>
<dbReference type="RefSeq" id="WP_078002178.1">
    <property type="nucleotide sequence ID" value="NZ_MRUL01000004.1"/>
</dbReference>
<dbReference type="EMBL" id="MRUL01000004">
    <property type="protein sequence ID" value="OON40368.1"/>
    <property type="molecule type" value="Genomic_DNA"/>
</dbReference>
<dbReference type="Gene3D" id="3.40.50.720">
    <property type="entry name" value="NAD(P)-binding Rossmann-like Domain"/>
    <property type="match status" value="1"/>
</dbReference>
<dbReference type="InterPro" id="IPR008927">
    <property type="entry name" value="6-PGluconate_DH-like_C_sf"/>
</dbReference>
<evidence type="ECO:0000256" key="1">
    <source>
        <dbReference type="ARBA" id="ARBA00023002"/>
    </source>
</evidence>
<dbReference type="SUPFAM" id="SSF51735">
    <property type="entry name" value="NAD(P)-binding Rossmann-fold domains"/>
    <property type="match status" value="1"/>
</dbReference>
<dbReference type="Gene3D" id="1.10.1040.10">
    <property type="entry name" value="N-(1-d-carboxylethyl)-l-norvaline Dehydrogenase, domain 2"/>
    <property type="match status" value="1"/>
</dbReference>
<dbReference type="GO" id="GO:0016616">
    <property type="term" value="F:oxidoreductase activity, acting on the CH-OH group of donors, NAD or NADP as acceptor"/>
    <property type="evidence" value="ECO:0007669"/>
    <property type="project" value="UniProtKB-ARBA"/>
</dbReference>
<dbReference type="InterPro" id="IPR013328">
    <property type="entry name" value="6PGD_dom2"/>
</dbReference>
<dbReference type="OrthoDB" id="1271986at2"/>
<dbReference type="GO" id="GO:0050661">
    <property type="term" value="F:NADP binding"/>
    <property type="evidence" value="ECO:0007669"/>
    <property type="project" value="InterPro"/>
</dbReference>
<evidence type="ECO:0000259" key="3">
    <source>
        <dbReference type="Pfam" id="PF09130"/>
    </source>
</evidence>
<dbReference type="Pfam" id="PF03446">
    <property type="entry name" value="NAD_binding_2"/>
    <property type="match status" value="1"/>
</dbReference>
<evidence type="ECO:0000313" key="5">
    <source>
        <dbReference type="Proteomes" id="UP000190667"/>
    </source>
</evidence>
<dbReference type="AlphaFoldDB" id="A0A1S8YNC4"/>
<dbReference type="InterPro" id="IPR036291">
    <property type="entry name" value="NAD(P)-bd_dom_sf"/>
</dbReference>
<evidence type="ECO:0000313" key="4">
    <source>
        <dbReference type="EMBL" id="OON40368.1"/>
    </source>
</evidence>
<comment type="caution">
    <text evidence="4">The sequence shown here is derived from an EMBL/GenBank/DDBJ whole genome shotgun (WGS) entry which is preliminary data.</text>
</comment>
<dbReference type="SUPFAM" id="SSF48179">
    <property type="entry name" value="6-phosphogluconate dehydrogenase C-terminal domain-like"/>
    <property type="match status" value="1"/>
</dbReference>
<feature type="domain" description="Phosphogluconate dehydrogenase NAD-binding putative C-terminal" evidence="3">
    <location>
        <begin position="191"/>
        <end position="258"/>
    </location>
</feature>
<gene>
    <name evidence="4" type="ORF">BTJ39_08105</name>
</gene>
<dbReference type="Pfam" id="PF09130">
    <property type="entry name" value="DUF1932"/>
    <property type="match status" value="1"/>
</dbReference>
<name>A0A1S8YNC4_9GAMM</name>
<reference evidence="4 5" key="1">
    <citation type="submission" date="2016-12" db="EMBL/GenBank/DDBJ databases">
        <title>Izhakiella australiana sp. nov. of genus Izhakiella isolated from Australian desert.</title>
        <authorList>
            <person name="Ji M."/>
        </authorList>
    </citation>
    <scope>NUCLEOTIDE SEQUENCE [LARGE SCALE GENOMIC DNA]</scope>
    <source>
        <strain evidence="4 5">D4N98</strain>
    </source>
</reference>
<keyword evidence="1" id="KW-0560">Oxidoreductase</keyword>
<keyword evidence="5" id="KW-1185">Reference proteome</keyword>
<organism evidence="4 5">
    <name type="scientific">Izhakiella australiensis</name>
    <dbReference type="NCBI Taxonomy" id="1926881"/>
    <lineage>
        <taxon>Bacteria</taxon>
        <taxon>Pseudomonadati</taxon>
        <taxon>Pseudomonadota</taxon>
        <taxon>Gammaproteobacteria</taxon>
        <taxon>Enterobacterales</taxon>
        <taxon>Erwiniaceae</taxon>
        <taxon>Izhakiella</taxon>
    </lineage>
</organism>
<feature type="domain" description="6-phosphogluconate dehydrogenase NADP-binding" evidence="2">
    <location>
        <begin position="4"/>
        <end position="139"/>
    </location>
</feature>
<dbReference type="InterPro" id="IPR006115">
    <property type="entry name" value="6PGDH_NADP-bd"/>
</dbReference>
<accession>A0A1S8YNC4</accession>